<evidence type="ECO:0000313" key="8">
    <source>
        <dbReference type="Proteomes" id="UP000051166"/>
    </source>
</evidence>
<keyword evidence="7" id="KW-0032">Aminotransferase</keyword>
<dbReference type="InterPro" id="IPR015422">
    <property type="entry name" value="PyrdxlP-dep_Trfase_small"/>
</dbReference>
<dbReference type="STRING" id="1423801.FD50_GL001813"/>
<dbReference type="SUPFAM" id="SSF53383">
    <property type="entry name" value="PLP-dependent transferases"/>
    <property type="match status" value="1"/>
</dbReference>
<dbReference type="PANTHER" id="PTHR43525">
    <property type="entry name" value="PROTEIN MALY"/>
    <property type="match status" value="1"/>
</dbReference>
<dbReference type="GO" id="GO:0047804">
    <property type="term" value="F:cysteine-S-conjugate beta-lyase activity"/>
    <property type="evidence" value="ECO:0007669"/>
    <property type="project" value="UniProtKB-EC"/>
</dbReference>
<dbReference type="Gene3D" id="3.40.640.10">
    <property type="entry name" value="Type I PLP-dependent aspartate aminotransferase-like (Major domain)"/>
    <property type="match status" value="1"/>
</dbReference>
<organism evidence="7 8">
    <name type="scientific">Liquorilactobacillus satsumensis DSM 16230 = JCM 12392</name>
    <dbReference type="NCBI Taxonomy" id="1423801"/>
    <lineage>
        <taxon>Bacteria</taxon>
        <taxon>Bacillati</taxon>
        <taxon>Bacillota</taxon>
        <taxon>Bacilli</taxon>
        <taxon>Lactobacillales</taxon>
        <taxon>Lactobacillaceae</taxon>
        <taxon>Liquorilactobacillus</taxon>
    </lineage>
</organism>
<dbReference type="RefSeq" id="WP_056961634.1">
    <property type="nucleotide sequence ID" value="NZ_AZFQ01000053.1"/>
</dbReference>
<accession>A0A0R1UVW1</accession>
<comment type="similarity">
    <text evidence="5">Belongs to the class-II pyridoxal-phosphate-dependent aminotransferase family. MalY/PatB cystathionine beta-lyase subfamily.</text>
</comment>
<evidence type="ECO:0000256" key="5">
    <source>
        <dbReference type="ARBA" id="ARBA00037974"/>
    </source>
</evidence>
<evidence type="ECO:0000256" key="4">
    <source>
        <dbReference type="ARBA" id="ARBA00023239"/>
    </source>
</evidence>
<dbReference type="EC" id="4.4.1.13" evidence="2"/>
<protein>
    <recommendedName>
        <fullName evidence="2">cysteine-S-conjugate beta-lyase</fullName>
        <ecNumber evidence="2">4.4.1.13</ecNumber>
    </recommendedName>
</protein>
<dbReference type="GO" id="GO:0030170">
    <property type="term" value="F:pyridoxal phosphate binding"/>
    <property type="evidence" value="ECO:0007669"/>
    <property type="project" value="InterPro"/>
</dbReference>
<evidence type="ECO:0000259" key="6">
    <source>
        <dbReference type="Pfam" id="PF00155"/>
    </source>
</evidence>
<dbReference type="InterPro" id="IPR004839">
    <property type="entry name" value="Aminotransferase_I/II_large"/>
</dbReference>
<dbReference type="AlphaFoldDB" id="A0A0R1UVW1"/>
<evidence type="ECO:0000256" key="2">
    <source>
        <dbReference type="ARBA" id="ARBA00012224"/>
    </source>
</evidence>
<dbReference type="GO" id="GO:0008483">
    <property type="term" value="F:transaminase activity"/>
    <property type="evidence" value="ECO:0007669"/>
    <property type="project" value="UniProtKB-KW"/>
</dbReference>
<dbReference type="Proteomes" id="UP000051166">
    <property type="component" value="Unassembled WGS sequence"/>
</dbReference>
<evidence type="ECO:0000313" key="7">
    <source>
        <dbReference type="EMBL" id="KRL97255.1"/>
    </source>
</evidence>
<keyword evidence="7" id="KW-0808">Transferase</keyword>
<dbReference type="InterPro" id="IPR027619">
    <property type="entry name" value="C-S_lyase_PatB-like"/>
</dbReference>
<keyword evidence="3" id="KW-0663">Pyridoxal phosphate</keyword>
<comment type="cofactor">
    <cofactor evidence="1">
        <name>pyridoxal 5'-phosphate</name>
        <dbReference type="ChEBI" id="CHEBI:597326"/>
    </cofactor>
</comment>
<dbReference type="InterPro" id="IPR015421">
    <property type="entry name" value="PyrdxlP-dep_Trfase_major"/>
</dbReference>
<dbReference type="InterPro" id="IPR051798">
    <property type="entry name" value="Class-II_PLP-Dep_Aminotrans"/>
</dbReference>
<dbReference type="PANTHER" id="PTHR43525:SF1">
    <property type="entry name" value="PROTEIN MALY"/>
    <property type="match status" value="1"/>
</dbReference>
<proteinExistence type="inferred from homology"/>
<comment type="caution">
    <text evidence="7">The sequence shown here is derived from an EMBL/GenBank/DDBJ whole genome shotgun (WGS) entry which is preliminary data.</text>
</comment>
<dbReference type="OrthoDB" id="9802872at2"/>
<dbReference type="EMBL" id="AZFQ01000053">
    <property type="protein sequence ID" value="KRL97255.1"/>
    <property type="molecule type" value="Genomic_DNA"/>
</dbReference>
<name>A0A0R1UVW1_9LACO</name>
<dbReference type="Gene3D" id="3.90.1150.10">
    <property type="entry name" value="Aspartate Aminotransferase, domain 1"/>
    <property type="match status" value="1"/>
</dbReference>
<keyword evidence="8" id="KW-1185">Reference proteome</keyword>
<feature type="domain" description="Aminotransferase class I/classII large" evidence="6">
    <location>
        <begin position="45"/>
        <end position="387"/>
    </location>
</feature>
<dbReference type="Pfam" id="PF00155">
    <property type="entry name" value="Aminotran_1_2"/>
    <property type="match status" value="1"/>
</dbReference>
<dbReference type="InterPro" id="IPR015424">
    <property type="entry name" value="PyrdxlP-dep_Trfase"/>
</dbReference>
<dbReference type="GeneID" id="98309052"/>
<evidence type="ECO:0000256" key="3">
    <source>
        <dbReference type="ARBA" id="ARBA00022898"/>
    </source>
</evidence>
<dbReference type="NCBIfam" id="TIGR04350">
    <property type="entry name" value="C_S_lyase_PatB"/>
    <property type="match status" value="1"/>
</dbReference>
<reference evidence="7 8" key="1">
    <citation type="journal article" date="2015" name="Genome Announc.">
        <title>Expanding the biotechnology potential of lactobacilli through comparative genomics of 213 strains and associated genera.</title>
        <authorList>
            <person name="Sun Z."/>
            <person name="Harris H.M."/>
            <person name="McCann A."/>
            <person name="Guo C."/>
            <person name="Argimon S."/>
            <person name="Zhang W."/>
            <person name="Yang X."/>
            <person name="Jeffery I.B."/>
            <person name="Cooney J.C."/>
            <person name="Kagawa T.F."/>
            <person name="Liu W."/>
            <person name="Song Y."/>
            <person name="Salvetti E."/>
            <person name="Wrobel A."/>
            <person name="Rasinkangas P."/>
            <person name="Parkhill J."/>
            <person name="Rea M.C."/>
            <person name="O'Sullivan O."/>
            <person name="Ritari J."/>
            <person name="Douillard F.P."/>
            <person name="Paul Ross R."/>
            <person name="Yang R."/>
            <person name="Briner A.E."/>
            <person name="Felis G.E."/>
            <person name="de Vos W.M."/>
            <person name="Barrangou R."/>
            <person name="Klaenhammer T.R."/>
            <person name="Caufield P.W."/>
            <person name="Cui Y."/>
            <person name="Zhang H."/>
            <person name="O'Toole P.W."/>
        </authorList>
    </citation>
    <scope>NUCLEOTIDE SEQUENCE [LARGE SCALE GENOMIC DNA]</scope>
    <source>
        <strain evidence="7 8">DSM 16230</strain>
    </source>
</reference>
<dbReference type="CDD" id="cd00609">
    <property type="entry name" value="AAT_like"/>
    <property type="match status" value="1"/>
</dbReference>
<gene>
    <name evidence="7" type="ORF">FD50_GL001813</name>
</gene>
<dbReference type="PATRIC" id="fig|1423801.4.peg.1855"/>
<sequence>MELTEFVAKYAVERRHTSSVKWDGMQEKYGTNDLLPLWVADTEFKVPEAVTEALQNRIAHGAYGYSLTPESYYEAYFKWQQTRYGTELEHDWLRFGTGVVQSLSTLVTCLTEPGDAVMILQPVYAPFLSVITDNQRIPVISNLKRNGTHYEMDLADIQAKLQAKEVKLLLLCSPHNPVGRVWSSTELADLLEICRQEKVLLVSDEIHHDLIVGKRPFISALSIKEGYYRDNLVMLDSASKTFNLAALQNSHVVIPNPQLRERYDHCVARLHAPSGSLLGQVADEAAYRTGATWLAGMLAVVKHNYEYLKKTLTTAFPQLTVYELEGTYLAWVDLSQVVPVDKLEWVIKHQARLAVDFGEEFGPVGKGFIRINLATPPANIEKAVAALCAAIQA</sequence>
<evidence type="ECO:0000256" key="1">
    <source>
        <dbReference type="ARBA" id="ARBA00001933"/>
    </source>
</evidence>
<keyword evidence="4" id="KW-0456">Lyase</keyword>